<organism evidence="2 3">
    <name type="scientific">Coemansia erecta</name>
    <dbReference type="NCBI Taxonomy" id="147472"/>
    <lineage>
        <taxon>Eukaryota</taxon>
        <taxon>Fungi</taxon>
        <taxon>Fungi incertae sedis</taxon>
        <taxon>Zoopagomycota</taxon>
        <taxon>Kickxellomycotina</taxon>
        <taxon>Kickxellomycetes</taxon>
        <taxon>Kickxellales</taxon>
        <taxon>Kickxellaceae</taxon>
        <taxon>Coemansia</taxon>
    </lineage>
</organism>
<keyword evidence="3" id="KW-1185">Reference proteome</keyword>
<dbReference type="AlphaFoldDB" id="A0A9W7Y8F8"/>
<comment type="caution">
    <text evidence="2">The sequence shown here is derived from an EMBL/GenBank/DDBJ whole genome shotgun (WGS) entry which is preliminary data.</text>
</comment>
<accession>A0A9W7Y8F8</accession>
<reference evidence="2" key="1">
    <citation type="submission" date="2022-07" db="EMBL/GenBank/DDBJ databases">
        <title>Phylogenomic reconstructions and comparative analyses of Kickxellomycotina fungi.</title>
        <authorList>
            <person name="Reynolds N.K."/>
            <person name="Stajich J.E."/>
            <person name="Barry K."/>
            <person name="Grigoriev I.V."/>
            <person name="Crous P."/>
            <person name="Smith M.E."/>
        </authorList>
    </citation>
    <scope>NUCLEOTIDE SEQUENCE</scope>
    <source>
        <strain evidence="2">NBRC 32514</strain>
    </source>
</reference>
<evidence type="ECO:0008006" key="4">
    <source>
        <dbReference type="Google" id="ProtNLM"/>
    </source>
</evidence>
<name>A0A9W7Y8F8_9FUNG</name>
<feature type="region of interest" description="Disordered" evidence="1">
    <location>
        <begin position="367"/>
        <end position="389"/>
    </location>
</feature>
<dbReference type="OrthoDB" id="5560285at2759"/>
<feature type="region of interest" description="Disordered" evidence="1">
    <location>
        <begin position="1"/>
        <end position="28"/>
    </location>
</feature>
<feature type="compositionally biased region" description="Low complexity" evidence="1">
    <location>
        <begin position="8"/>
        <end position="20"/>
    </location>
</feature>
<evidence type="ECO:0000256" key="1">
    <source>
        <dbReference type="SAM" id="MobiDB-lite"/>
    </source>
</evidence>
<evidence type="ECO:0000313" key="3">
    <source>
        <dbReference type="Proteomes" id="UP001149813"/>
    </source>
</evidence>
<proteinExistence type="predicted"/>
<sequence length="464" mass="46199">MSEKDTTNNNSSGNNNSNGGFTEDDGGLSSFTNFGGADGLDADTMNLFGSFTHDSIPGGLGDLGDGGFSSFTNDLSSFGVDLSSLELTTAAGASNADPSTVDLSSIQLMNLDDAQAGTTAAAAAAAAAANADAADMVARLLGASTSASASTGVGAGAQTAGLPAVDLGVLGQPSVALPAGKKSRASSQSSDDMGDIPLAQLALMQPPGVGTLAAPPNASAPAFSQPAGMLQNPQIPVSVAMPLSMPLSAQQQQQQALVAHSLGDGMSLGFDSSSSGGSSAQPSAGISVPPAYMTAAQPAPAESGTTGVKSTVLAHKPSGGPAPAQLLLDLHHPACASNSDSLAALDALETQLCSLLHTASSAIRIMSGPRDSSAGADEEKEAREEELGESQLKPTIRMFMRTVAEVQAALAVQHRELAARRIPVHAAAGLHSDVAGGERDLALWSDAARLLADAIDTGLKISSS</sequence>
<dbReference type="EMBL" id="JANBOJ010000007">
    <property type="protein sequence ID" value="KAJ1725325.1"/>
    <property type="molecule type" value="Genomic_DNA"/>
</dbReference>
<dbReference type="Gene3D" id="1.10.287.3490">
    <property type="match status" value="1"/>
</dbReference>
<protein>
    <recommendedName>
        <fullName evidence="4">Mediator of RNA polymerase II transcription subunit 11</fullName>
    </recommendedName>
</protein>
<evidence type="ECO:0000313" key="2">
    <source>
        <dbReference type="EMBL" id="KAJ1725325.1"/>
    </source>
</evidence>
<gene>
    <name evidence="2" type="ORF">LPJ53_000457</name>
</gene>
<dbReference type="Proteomes" id="UP001149813">
    <property type="component" value="Unassembled WGS sequence"/>
</dbReference>